<feature type="region of interest" description="Disordered" evidence="1">
    <location>
        <begin position="62"/>
        <end position="83"/>
    </location>
</feature>
<evidence type="ECO:0000313" key="3">
    <source>
        <dbReference type="Proteomes" id="UP000239757"/>
    </source>
</evidence>
<feature type="region of interest" description="Disordered" evidence="1">
    <location>
        <begin position="269"/>
        <end position="342"/>
    </location>
</feature>
<dbReference type="EMBL" id="KZ668227">
    <property type="protein sequence ID" value="PPR88584.1"/>
    <property type="molecule type" value="Genomic_DNA"/>
</dbReference>
<feature type="compositionally biased region" description="Basic residues" evidence="1">
    <location>
        <begin position="74"/>
        <end position="83"/>
    </location>
</feature>
<evidence type="ECO:0000313" key="2">
    <source>
        <dbReference type="EMBL" id="PPR88584.1"/>
    </source>
</evidence>
<gene>
    <name evidence="2" type="ORF">GOBAR_AA32097</name>
</gene>
<accession>A0A2P5WBW4</accession>
<name>A0A2P5WBW4_GOSBA</name>
<reference evidence="2 3" key="1">
    <citation type="submission" date="2015-01" db="EMBL/GenBank/DDBJ databases">
        <title>Genome of allotetraploid Gossypium barbadense reveals genomic plasticity and fiber elongation in cotton evolution.</title>
        <authorList>
            <person name="Chen X."/>
            <person name="Liu X."/>
            <person name="Zhao B."/>
            <person name="Zheng H."/>
            <person name="Hu Y."/>
            <person name="Lu G."/>
            <person name="Yang C."/>
            <person name="Chen J."/>
            <person name="Shan C."/>
            <person name="Zhang L."/>
            <person name="Zhou Y."/>
            <person name="Wang L."/>
            <person name="Guo W."/>
            <person name="Bai Y."/>
            <person name="Ruan J."/>
            <person name="Shangguan X."/>
            <person name="Mao Y."/>
            <person name="Jiang J."/>
            <person name="Zhu Y."/>
            <person name="Lei J."/>
            <person name="Kang H."/>
            <person name="Chen S."/>
            <person name="He X."/>
            <person name="Wang R."/>
            <person name="Wang Y."/>
            <person name="Chen J."/>
            <person name="Wang L."/>
            <person name="Yu S."/>
            <person name="Wang B."/>
            <person name="Wei J."/>
            <person name="Song S."/>
            <person name="Lu X."/>
            <person name="Gao Z."/>
            <person name="Gu W."/>
            <person name="Deng X."/>
            <person name="Ma D."/>
            <person name="Wang S."/>
            <person name="Liang W."/>
            <person name="Fang L."/>
            <person name="Cai C."/>
            <person name="Zhu X."/>
            <person name="Zhou B."/>
            <person name="Zhang Y."/>
            <person name="Chen Z."/>
            <person name="Xu S."/>
            <person name="Zhu R."/>
            <person name="Wang S."/>
            <person name="Zhang T."/>
            <person name="Zhao G."/>
        </authorList>
    </citation>
    <scope>NUCLEOTIDE SEQUENCE [LARGE SCALE GENOMIC DNA]</scope>
    <source>
        <strain evidence="3">cv. Xinhai21</strain>
        <tissue evidence="2">Leaf</tissue>
    </source>
</reference>
<evidence type="ECO:0000256" key="1">
    <source>
        <dbReference type="SAM" id="MobiDB-lite"/>
    </source>
</evidence>
<dbReference type="AlphaFoldDB" id="A0A2P5WBW4"/>
<dbReference type="Proteomes" id="UP000239757">
    <property type="component" value="Unassembled WGS sequence"/>
</dbReference>
<proteinExistence type="predicted"/>
<organism evidence="2 3">
    <name type="scientific">Gossypium barbadense</name>
    <name type="common">Sea Island cotton</name>
    <name type="synonym">Hibiscus barbadensis</name>
    <dbReference type="NCBI Taxonomy" id="3634"/>
    <lineage>
        <taxon>Eukaryota</taxon>
        <taxon>Viridiplantae</taxon>
        <taxon>Streptophyta</taxon>
        <taxon>Embryophyta</taxon>
        <taxon>Tracheophyta</taxon>
        <taxon>Spermatophyta</taxon>
        <taxon>Magnoliopsida</taxon>
        <taxon>eudicotyledons</taxon>
        <taxon>Gunneridae</taxon>
        <taxon>Pentapetalae</taxon>
        <taxon>rosids</taxon>
        <taxon>malvids</taxon>
        <taxon>Malvales</taxon>
        <taxon>Malvaceae</taxon>
        <taxon>Malvoideae</taxon>
        <taxon>Gossypium</taxon>
    </lineage>
</organism>
<sequence>MTTGRINQVAFVRDFGTAWLSTCCVSNEEVIAEHEHRSCQETKCIGIERQGPKPYSQKYFQRSKARTSTNAPTRPHRFKGTHSGHRARLWSTWRRDGTWYWGHEQLRMQARPWQGQGADGSQTWEAQGVPNMTGENGQAKLEPIATHKPPQEIFARYREPARTSEVPGCPCCSRHPHIQRPRLPMVFEAPTHPITKVSMLLEPPAHLRQQGADGARGSCTTKDLGYRWCPRLPHDQGPRLPMVSEAPVHPSTKGLGCRWCPRLPHISSAKGAHGVPSGSGHTTEGPKVAVGGSRTAPPPTPRAQAALDGCPQGCALPRTPKGPGRARDGGARGPLPVTTRRP</sequence>
<protein>
    <submittedName>
        <fullName evidence="2">Uncharacterized protein</fullName>
    </submittedName>
</protein>